<dbReference type="SUPFAM" id="SSF56935">
    <property type="entry name" value="Porins"/>
    <property type="match status" value="1"/>
</dbReference>
<dbReference type="EMBL" id="QCYK01000002">
    <property type="protein sequence ID" value="PUZ26366.1"/>
    <property type="molecule type" value="Genomic_DNA"/>
</dbReference>
<reference evidence="13 14" key="1">
    <citation type="submission" date="2018-04" db="EMBL/GenBank/DDBJ databases">
        <title>Chitinophaga fuyangensis sp. nov., isolated from soil in a chemical factory.</title>
        <authorList>
            <person name="Chen K."/>
        </authorList>
    </citation>
    <scope>NUCLEOTIDE SEQUENCE [LARGE SCALE GENOMIC DNA]</scope>
    <source>
        <strain evidence="13 14">LY-1</strain>
    </source>
</reference>
<feature type="domain" description="TonB-dependent receptor plug" evidence="12">
    <location>
        <begin position="113"/>
        <end position="220"/>
    </location>
</feature>
<dbReference type="InterPro" id="IPR008969">
    <property type="entry name" value="CarboxyPept-like_regulatory"/>
</dbReference>
<dbReference type="NCBIfam" id="TIGR04057">
    <property type="entry name" value="SusC_RagA_signa"/>
    <property type="match status" value="1"/>
</dbReference>
<evidence type="ECO:0000256" key="2">
    <source>
        <dbReference type="ARBA" id="ARBA00022448"/>
    </source>
</evidence>
<sequence length="1009" mass="110847">MRTGVQTILLLLLSVLAFAQSHVITGKVTDAKDNSPLPGVTVQVKGTATGTQTQPDGTYSITVPGADAHLVFSFVGYDPQDITASGNVQDVKLGTAVKALQDVVVIGYGVQKKSDATGAVSSIKSAVLNERPATNIEQELAGKVAGVNVSTNSGRPGGNTNVHIRGYNTINASNSPLYVVDGVIGAGPITYLNPNDIESMDVLKDASATAIYGARGANGVIIVTTKRGRSGAAQVAYDAYLSAGVMAKKLDVLDSKQFMQVEQNSYANAPKYDSTGFANGNYTDPRVKAKDRNLFDESGNPLYNTDWQKEATQTAFSHAHNLSVTGGNQDNTYGLFLNYSNENGIVRESYLKRYAARFVFDSQVKKYLKVGGSISFSNVDENRVDGAVGGLNATRMMIETLPIIPVTYADGHYGSNNDYPDMEGGENPVNILKNRKDLFKTQSTIGNVYANLNILPGLELRSSVGFNVNNIDENFYSSRTLRQLSADDQGEAWVRQERNNYWQFENYLTYNKRFNKYHSITALAGLSWQQYDNFYSRAGGKGFNDDFYQYYNLSVAANPETPESNIYKWAMNSYFGRVNYSYKDRYLFTVTGRIDGSSKFGANEKYAFFPSAAFAWRVSEEDFLKNNTTISNLKFRASAGLTGNSEIGVYQSLASLGSETAVLGGKRAPGVGIDRLGNPNLKWEKTAQYDAGIELGLWKNRVNLEVDGYYKKTSDMLLDAPVPSSTGYETIYKNIGSMENRGVEVTLNTVNIETGKFSWNTAFNIAINKNKVLTLGSANDDIFPGPYFLSNTNILRVGQPVGSFYGLRRLGTYGSDEAVEAAAHNLHPGDVKRSDTREIIGKGVPDGFGTFQNTFHYGRWDLSVELAYAYGADILNLSRHSGEDRTGQANSYATVLNGWTPDHQHTMIAQNRPSKAGYTTTIDSHMVEPADYIRGKNLLLAYSFGEETLRRLHLTRLRVYASAQNFFVSTKYSGYDPEVTTYGDAFAQGIEFFSYPKPRTYTLGMNVTF</sequence>
<accession>A0A2T7BJA0</accession>
<feature type="domain" description="TonB-dependent receptor-like beta-barrel" evidence="11">
    <location>
        <begin position="438"/>
        <end position="805"/>
    </location>
</feature>
<keyword evidence="6 8" id="KW-0472">Membrane</keyword>
<evidence type="ECO:0000256" key="5">
    <source>
        <dbReference type="ARBA" id="ARBA00023077"/>
    </source>
</evidence>
<evidence type="ECO:0000256" key="4">
    <source>
        <dbReference type="ARBA" id="ARBA00022692"/>
    </source>
</evidence>
<keyword evidence="2 8" id="KW-0813">Transport</keyword>
<keyword evidence="5 9" id="KW-0798">TonB box</keyword>
<keyword evidence="14" id="KW-1185">Reference proteome</keyword>
<dbReference type="Gene3D" id="2.40.170.20">
    <property type="entry name" value="TonB-dependent receptor, beta-barrel domain"/>
    <property type="match status" value="1"/>
</dbReference>
<dbReference type="NCBIfam" id="TIGR04056">
    <property type="entry name" value="OMP_RagA_SusC"/>
    <property type="match status" value="1"/>
</dbReference>
<dbReference type="InterPro" id="IPR012910">
    <property type="entry name" value="Plug_dom"/>
</dbReference>
<evidence type="ECO:0000256" key="9">
    <source>
        <dbReference type="RuleBase" id="RU003357"/>
    </source>
</evidence>
<comment type="caution">
    <text evidence="13">The sequence shown here is derived from an EMBL/GenBank/DDBJ whole genome shotgun (WGS) entry which is preliminary data.</text>
</comment>
<comment type="subcellular location">
    <subcellularLocation>
        <location evidence="1 8">Cell outer membrane</location>
        <topology evidence="1 8">Multi-pass membrane protein</topology>
    </subcellularLocation>
</comment>
<feature type="signal peptide" evidence="10">
    <location>
        <begin position="1"/>
        <end position="19"/>
    </location>
</feature>
<evidence type="ECO:0000256" key="10">
    <source>
        <dbReference type="SAM" id="SignalP"/>
    </source>
</evidence>
<dbReference type="Pfam" id="PF00593">
    <property type="entry name" value="TonB_dep_Rec_b-barrel"/>
    <property type="match status" value="1"/>
</dbReference>
<dbReference type="InterPro" id="IPR039426">
    <property type="entry name" value="TonB-dep_rcpt-like"/>
</dbReference>
<evidence type="ECO:0000256" key="3">
    <source>
        <dbReference type="ARBA" id="ARBA00022452"/>
    </source>
</evidence>
<keyword evidence="4 8" id="KW-0812">Transmembrane</keyword>
<dbReference type="GO" id="GO:0009279">
    <property type="term" value="C:cell outer membrane"/>
    <property type="evidence" value="ECO:0007669"/>
    <property type="project" value="UniProtKB-SubCell"/>
</dbReference>
<gene>
    <name evidence="13" type="ORF">DCC81_10335</name>
</gene>
<dbReference type="InterPro" id="IPR023997">
    <property type="entry name" value="TonB-dep_OMP_SusC/RagA_CS"/>
</dbReference>
<dbReference type="Pfam" id="PF13715">
    <property type="entry name" value="CarbopepD_reg_2"/>
    <property type="match status" value="1"/>
</dbReference>
<evidence type="ECO:0000259" key="12">
    <source>
        <dbReference type="Pfam" id="PF07715"/>
    </source>
</evidence>
<name>A0A2T7BJA0_9BACT</name>
<evidence type="ECO:0000259" key="11">
    <source>
        <dbReference type="Pfam" id="PF00593"/>
    </source>
</evidence>
<dbReference type="PROSITE" id="PS52016">
    <property type="entry name" value="TONB_DEPENDENT_REC_3"/>
    <property type="match status" value="1"/>
</dbReference>
<proteinExistence type="inferred from homology"/>
<dbReference type="Pfam" id="PF07715">
    <property type="entry name" value="Plug"/>
    <property type="match status" value="1"/>
</dbReference>
<keyword evidence="7 8" id="KW-0998">Cell outer membrane</keyword>
<dbReference type="OrthoDB" id="9768177at2"/>
<keyword evidence="10" id="KW-0732">Signal</keyword>
<dbReference type="InterPro" id="IPR000531">
    <property type="entry name" value="Beta-barrel_TonB"/>
</dbReference>
<dbReference type="Gene3D" id="2.170.130.10">
    <property type="entry name" value="TonB-dependent receptor, plug domain"/>
    <property type="match status" value="1"/>
</dbReference>
<organism evidence="13 14">
    <name type="scientific">Chitinophaga parva</name>
    <dbReference type="NCBI Taxonomy" id="2169414"/>
    <lineage>
        <taxon>Bacteria</taxon>
        <taxon>Pseudomonadati</taxon>
        <taxon>Bacteroidota</taxon>
        <taxon>Chitinophagia</taxon>
        <taxon>Chitinophagales</taxon>
        <taxon>Chitinophagaceae</taxon>
        <taxon>Chitinophaga</taxon>
    </lineage>
</organism>
<evidence type="ECO:0000256" key="1">
    <source>
        <dbReference type="ARBA" id="ARBA00004571"/>
    </source>
</evidence>
<dbReference type="Proteomes" id="UP000244450">
    <property type="component" value="Unassembled WGS sequence"/>
</dbReference>
<dbReference type="InterPro" id="IPR037066">
    <property type="entry name" value="Plug_dom_sf"/>
</dbReference>
<evidence type="ECO:0000256" key="8">
    <source>
        <dbReference type="PROSITE-ProRule" id="PRU01360"/>
    </source>
</evidence>
<comment type="similarity">
    <text evidence="8 9">Belongs to the TonB-dependent receptor family.</text>
</comment>
<evidence type="ECO:0000313" key="14">
    <source>
        <dbReference type="Proteomes" id="UP000244450"/>
    </source>
</evidence>
<keyword evidence="3 8" id="KW-1134">Transmembrane beta strand</keyword>
<evidence type="ECO:0000256" key="7">
    <source>
        <dbReference type="ARBA" id="ARBA00023237"/>
    </source>
</evidence>
<evidence type="ECO:0000313" key="13">
    <source>
        <dbReference type="EMBL" id="PUZ26366.1"/>
    </source>
</evidence>
<feature type="chain" id="PRO_5015704851" evidence="10">
    <location>
        <begin position="20"/>
        <end position="1009"/>
    </location>
</feature>
<dbReference type="InterPro" id="IPR023996">
    <property type="entry name" value="TonB-dep_OMP_SusC/RagA"/>
</dbReference>
<dbReference type="FunFam" id="2.170.130.10:FF:000008">
    <property type="entry name" value="SusC/RagA family TonB-linked outer membrane protein"/>
    <property type="match status" value="1"/>
</dbReference>
<evidence type="ECO:0000256" key="6">
    <source>
        <dbReference type="ARBA" id="ARBA00023136"/>
    </source>
</evidence>
<dbReference type="Gene3D" id="2.60.40.1120">
    <property type="entry name" value="Carboxypeptidase-like, regulatory domain"/>
    <property type="match status" value="1"/>
</dbReference>
<protein>
    <submittedName>
        <fullName evidence="13">SusC/RagA family TonB-linked outer membrane protein</fullName>
    </submittedName>
</protein>
<dbReference type="AlphaFoldDB" id="A0A2T7BJA0"/>
<dbReference type="InterPro" id="IPR036942">
    <property type="entry name" value="Beta-barrel_TonB_sf"/>
</dbReference>
<dbReference type="SUPFAM" id="SSF49464">
    <property type="entry name" value="Carboxypeptidase regulatory domain-like"/>
    <property type="match status" value="1"/>
</dbReference>